<sequence>MKTVQKFIGPLLVVALVVAAVLTLIGGEERKTLTAHFPRAISIYEGSEVRVLGVPIGTVDTVTPSGTDVVVTMSYDADVKIPTDAEALIIAPSIVGDRYIQLTPVYTKGDVLADNTELDAGRTAVPLELDQIYSSLDRLNLALGPDGANKRGALTDLLETTAANFGGEGAQFNQTIKDFATFSATLDNNKEELFGSAEQLGKFIETLADNDATVRRFNTSLSSVSTLLAGERQELAASLRNLGVALGQVGTFVRENREVLGRNITKINRVAKVLVKQRGALDEVLSAAPLALNNLALTYNPDAGTLDTNANIGELINQIESDPATLLCGFVNNADPSGELCDLIETLPLPRTGPFGAGTGSSYGAQYDLTLGGLVEATR</sequence>
<gene>
    <name evidence="3" type="ORF">SAMN05216561_10835</name>
</gene>
<feature type="domain" description="Mammalian cell entry C-terminal" evidence="2">
    <location>
        <begin position="111"/>
        <end position="286"/>
    </location>
</feature>
<dbReference type="InterPro" id="IPR005693">
    <property type="entry name" value="Mce"/>
</dbReference>
<keyword evidence="4" id="KW-1185">Reference proteome</keyword>
<reference evidence="3 4" key="1">
    <citation type="submission" date="2016-10" db="EMBL/GenBank/DDBJ databases">
        <authorList>
            <person name="de Groot N.N."/>
        </authorList>
    </citation>
    <scope>NUCLEOTIDE SEQUENCE [LARGE SCALE GENOMIC DNA]</scope>
    <source>
        <strain evidence="3 4">CGMCC 1.11156</strain>
    </source>
</reference>
<dbReference type="AlphaFoldDB" id="A0A1I3HY63"/>
<protein>
    <submittedName>
        <fullName evidence="3">Virulence factor Mce family protein</fullName>
    </submittedName>
</protein>
<evidence type="ECO:0000313" key="4">
    <source>
        <dbReference type="Proteomes" id="UP000198649"/>
    </source>
</evidence>
<organism evidence="3 4">
    <name type="scientific">Nocardioides psychrotolerans</name>
    <dbReference type="NCBI Taxonomy" id="1005945"/>
    <lineage>
        <taxon>Bacteria</taxon>
        <taxon>Bacillati</taxon>
        <taxon>Actinomycetota</taxon>
        <taxon>Actinomycetes</taxon>
        <taxon>Propionibacteriales</taxon>
        <taxon>Nocardioidaceae</taxon>
        <taxon>Nocardioides</taxon>
    </lineage>
</organism>
<dbReference type="GO" id="GO:0005576">
    <property type="term" value="C:extracellular region"/>
    <property type="evidence" value="ECO:0007669"/>
    <property type="project" value="TreeGrafter"/>
</dbReference>
<dbReference type="Pfam" id="PF02470">
    <property type="entry name" value="MlaD"/>
    <property type="match status" value="1"/>
</dbReference>
<name>A0A1I3HY63_9ACTN</name>
<dbReference type="NCBIfam" id="TIGR00996">
    <property type="entry name" value="Mtu_fam_mce"/>
    <property type="match status" value="1"/>
</dbReference>
<dbReference type="PANTHER" id="PTHR33371">
    <property type="entry name" value="INTERMEMBRANE PHOSPHOLIPID TRANSPORT SYSTEM BINDING PROTEIN MLAD-RELATED"/>
    <property type="match status" value="1"/>
</dbReference>
<accession>A0A1I3HY63</accession>
<dbReference type="PANTHER" id="PTHR33371:SF4">
    <property type="entry name" value="INTERMEMBRANE PHOSPHOLIPID TRANSPORT SYSTEM BINDING PROTEIN MLAD"/>
    <property type="match status" value="1"/>
</dbReference>
<evidence type="ECO:0000259" key="2">
    <source>
        <dbReference type="Pfam" id="PF11887"/>
    </source>
</evidence>
<evidence type="ECO:0000259" key="1">
    <source>
        <dbReference type="Pfam" id="PF02470"/>
    </source>
</evidence>
<feature type="domain" description="Mce/MlaD" evidence="1">
    <location>
        <begin position="31"/>
        <end position="104"/>
    </location>
</feature>
<dbReference type="RefSeq" id="WP_246166264.1">
    <property type="nucleotide sequence ID" value="NZ_BKAF01000015.1"/>
</dbReference>
<dbReference type="Pfam" id="PF11887">
    <property type="entry name" value="Mce4_CUP1"/>
    <property type="match status" value="1"/>
</dbReference>
<proteinExistence type="predicted"/>
<dbReference type="STRING" id="1005945.SAMN05216561_10835"/>
<dbReference type="EMBL" id="FOQG01000008">
    <property type="protein sequence ID" value="SFI40631.1"/>
    <property type="molecule type" value="Genomic_DNA"/>
</dbReference>
<dbReference type="InterPro" id="IPR024516">
    <property type="entry name" value="Mce_C"/>
</dbReference>
<dbReference type="Proteomes" id="UP000198649">
    <property type="component" value="Unassembled WGS sequence"/>
</dbReference>
<dbReference type="InterPro" id="IPR052336">
    <property type="entry name" value="MlaD_Phospholipid_Transporter"/>
</dbReference>
<evidence type="ECO:0000313" key="3">
    <source>
        <dbReference type="EMBL" id="SFI40631.1"/>
    </source>
</evidence>
<dbReference type="InterPro" id="IPR003399">
    <property type="entry name" value="Mce/MlaD"/>
</dbReference>